<evidence type="ECO:0000313" key="2">
    <source>
        <dbReference type="EMBL" id="SVA59731.1"/>
    </source>
</evidence>
<feature type="region of interest" description="Disordered" evidence="1">
    <location>
        <begin position="22"/>
        <end position="46"/>
    </location>
</feature>
<organism evidence="2">
    <name type="scientific">marine metagenome</name>
    <dbReference type="NCBI Taxonomy" id="408172"/>
    <lineage>
        <taxon>unclassified sequences</taxon>
        <taxon>metagenomes</taxon>
        <taxon>ecological metagenomes</taxon>
    </lineage>
</organism>
<accession>A0A381X5H0</accession>
<reference evidence="2" key="1">
    <citation type="submission" date="2018-05" db="EMBL/GenBank/DDBJ databases">
        <authorList>
            <person name="Lanie J.A."/>
            <person name="Ng W.-L."/>
            <person name="Kazmierczak K.M."/>
            <person name="Andrzejewski T.M."/>
            <person name="Davidsen T.M."/>
            <person name="Wayne K.J."/>
            <person name="Tettelin H."/>
            <person name="Glass J.I."/>
            <person name="Rusch D."/>
            <person name="Podicherti R."/>
            <person name="Tsui H.-C.T."/>
            <person name="Winkler M.E."/>
        </authorList>
    </citation>
    <scope>NUCLEOTIDE SEQUENCE</scope>
</reference>
<proteinExistence type="predicted"/>
<dbReference type="EMBL" id="UINC01013910">
    <property type="protein sequence ID" value="SVA59731.1"/>
    <property type="molecule type" value="Genomic_DNA"/>
</dbReference>
<dbReference type="AlphaFoldDB" id="A0A381X5H0"/>
<sequence length="509" mass="57135">MKVSKLTIVFLAAWTVAACTTTTQQGGTLPKPPEAKSEESMEAKTNSTASIAAKVVRAEKSAPVFSSKQIEEDAKEFAKNLSQNYLGKHYTPLGQNKIKLVMKRNPKDSLKEYQKRFVRNFSGALNKWVREFLPPDNYGEFFLALNDDLSDRKFYNREDVRYIAEDPLTSLKYSGFIVVEFLDGEMGDELTKEFAVSFLPLDYERARLPSMIFSKLRIPEFMQKDVPCRKGSFCDPFVVGKDNPANIGDYYTDHFCSTFKFSSPTKGYVLDFKGIRSNTANIFQLLLESRLVCDNNLEIIINDSNLKGIYDWEEAVSILGSLRDEGSSPKPMKPSVLFEGMGIPMGSKVYFTIRMIYWDKEKAGQVARNTAQDIYLIENHSQHGESFGGGAEQNGSSACVSDSSIVRAPGDASISYQCLAHEKMRGCPSTEELKRRAEKEAMSQAHVNLVRAVTDKFYHSEHYGGKKSKREFKSSVKQDAGYYVEAGNDNTVKYCSECGSICKSRSLAQ</sequence>
<evidence type="ECO:0000256" key="1">
    <source>
        <dbReference type="SAM" id="MobiDB-lite"/>
    </source>
</evidence>
<gene>
    <name evidence="2" type="ORF">METZ01_LOCUS112585</name>
</gene>
<name>A0A381X5H0_9ZZZZ</name>
<dbReference type="PROSITE" id="PS51257">
    <property type="entry name" value="PROKAR_LIPOPROTEIN"/>
    <property type="match status" value="1"/>
</dbReference>
<protein>
    <submittedName>
        <fullName evidence="2">Uncharacterized protein</fullName>
    </submittedName>
</protein>
<feature type="compositionally biased region" description="Basic and acidic residues" evidence="1">
    <location>
        <begin position="33"/>
        <end position="42"/>
    </location>
</feature>